<comment type="caution">
    <text evidence="1">The sequence shown here is derived from an EMBL/GenBank/DDBJ whole genome shotgun (WGS) entry which is preliminary data.</text>
</comment>
<gene>
    <name evidence="1" type="ORF">QQ020_22300</name>
</gene>
<evidence type="ECO:0008006" key="3">
    <source>
        <dbReference type="Google" id="ProtNLM"/>
    </source>
</evidence>
<organism evidence="1 2">
    <name type="scientific">Agaribacillus aureus</name>
    <dbReference type="NCBI Taxonomy" id="3051825"/>
    <lineage>
        <taxon>Bacteria</taxon>
        <taxon>Pseudomonadati</taxon>
        <taxon>Bacteroidota</taxon>
        <taxon>Cytophagia</taxon>
        <taxon>Cytophagales</taxon>
        <taxon>Splendidivirgaceae</taxon>
        <taxon>Agaribacillus</taxon>
    </lineage>
</organism>
<accession>A0ABT8LAP0</accession>
<dbReference type="Proteomes" id="UP001172083">
    <property type="component" value="Unassembled WGS sequence"/>
</dbReference>
<reference evidence="1" key="1">
    <citation type="submission" date="2023-06" db="EMBL/GenBank/DDBJ databases">
        <title>Genomic of Agaribacillus aureum.</title>
        <authorList>
            <person name="Wang G."/>
        </authorList>
    </citation>
    <scope>NUCLEOTIDE SEQUENCE</scope>
    <source>
        <strain evidence="1">BMA12</strain>
    </source>
</reference>
<protein>
    <recommendedName>
        <fullName evidence="3">Thiamine pyrophosphokinase</fullName>
    </recommendedName>
</protein>
<evidence type="ECO:0000313" key="2">
    <source>
        <dbReference type="Proteomes" id="UP001172083"/>
    </source>
</evidence>
<name>A0ABT8LAP0_9BACT</name>
<sequence>MSSHHVVRDQQEPALLIVDPEAINGEILKGLLEWNPTVIVTEDSWPEINDAGIKADAILLQSPYLSDTFRSELSRQSPVKILRYSSDNPAIVVALNSLITQNYLSVNIVATESTQNDLKPALSPFLHQLHITFYFQKFKSYFVASGKFEKWARKKQQFLIPDWHASKKIQSQGLTQNQQASQPVFIAVDHGKIIIDTYHHPFWLTEEL</sequence>
<keyword evidence="2" id="KW-1185">Reference proteome</keyword>
<dbReference type="EMBL" id="JAUJEB010000005">
    <property type="protein sequence ID" value="MDN5214828.1"/>
    <property type="molecule type" value="Genomic_DNA"/>
</dbReference>
<dbReference type="RefSeq" id="WP_346760166.1">
    <property type="nucleotide sequence ID" value="NZ_JAUJEB010000005.1"/>
</dbReference>
<evidence type="ECO:0000313" key="1">
    <source>
        <dbReference type="EMBL" id="MDN5214828.1"/>
    </source>
</evidence>
<proteinExistence type="predicted"/>